<gene>
    <name evidence="2" type="ORF">QT711_05485</name>
</gene>
<sequence>MNPNNENTIMQAIMELSGQLKEMKLELIGEMQAIRQDLNRVEERLSQDVKELDEKVDLVDAKLDVLSKALITTQADVLRLKQAK</sequence>
<proteinExistence type="predicted"/>
<dbReference type="RefSeq" id="WP_317942510.1">
    <property type="nucleotide sequence ID" value="NZ_JAUBDI010000003.1"/>
</dbReference>
<evidence type="ECO:0000256" key="1">
    <source>
        <dbReference type="SAM" id="Coils"/>
    </source>
</evidence>
<name>A0ABU4GAL8_9BACL</name>
<keyword evidence="1" id="KW-0175">Coiled coil</keyword>
<evidence type="ECO:0000313" key="2">
    <source>
        <dbReference type="EMBL" id="MDW0112627.1"/>
    </source>
</evidence>
<reference evidence="2 3" key="1">
    <citation type="submission" date="2023-06" db="EMBL/GenBank/DDBJ databases">
        <title>Sporosarcina sp. nov., isolated from Korean traditional fermented seafood 'Jeotgal'.</title>
        <authorList>
            <person name="Yang A.I."/>
            <person name="Shin N.-R."/>
        </authorList>
    </citation>
    <scope>NUCLEOTIDE SEQUENCE [LARGE SCALE GENOMIC DNA]</scope>
    <source>
        <strain evidence="2 3">KCTC13119</strain>
    </source>
</reference>
<organism evidence="2 3">
    <name type="scientific">Sporosarcina saromensis</name>
    <dbReference type="NCBI Taxonomy" id="359365"/>
    <lineage>
        <taxon>Bacteria</taxon>
        <taxon>Bacillati</taxon>
        <taxon>Bacillota</taxon>
        <taxon>Bacilli</taxon>
        <taxon>Bacillales</taxon>
        <taxon>Caryophanaceae</taxon>
        <taxon>Sporosarcina</taxon>
    </lineage>
</organism>
<dbReference type="EMBL" id="JAUBDI010000003">
    <property type="protein sequence ID" value="MDW0112627.1"/>
    <property type="molecule type" value="Genomic_DNA"/>
</dbReference>
<dbReference type="Proteomes" id="UP001282284">
    <property type="component" value="Unassembled WGS sequence"/>
</dbReference>
<accession>A0ABU4GAL8</accession>
<comment type="caution">
    <text evidence="2">The sequence shown here is derived from an EMBL/GenBank/DDBJ whole genome shotgun (WGS) entry which is preliminary data.</text>
</comment>
<feature type="coiled-coil region" evidence="1">
    <location>
        <begin position="24"/>
        <end position="62"/>
    </location>
</feature>
<evidence type="ECO:0000313" key="3">
    <source>
        <dbReference type="Proteomes" id="UP001282284"/>
    </source>
</evidence>
<protein>
    <submittedName>
        <fullName evidence="2">Uncharacterized protein</fullName>
    </submittedName>
</protein>
<keyword evidence="3" id="KW-1185">Reference proteome</keyword>